<keyword evidence="2 3" id="KW-0802">TPR repeat</keyword>
<dbReference type="Pfam" id="PF13414">
    <property type="entry name" value="TPR_11"/>
    <property type="match status" value="1"/>
</dbReference>
<dbReference type="Pfam" id="PF00085">
    <property type="entry name" value="Thioredoxin"/>
    <property type="match status" value="1"/>
</dbReference>
<evidence type="ECO:0000256" key="2">
    <source>
        <dbReference type="ARBA" id="ARBA00022803"/>
    </source>
</evidence>
<dbReference type="PANTHER" id="PTHR46050">
    <property type="entry name" value="TPR REPEAT-CONTAINING THIOREDOXIN"/>
    <property type="match status" value="1"/>
</dbReference>
<evidence type="ECO:0000259" key="5">
    <source>
        <dbReference type="Pfam" id="PF00085"/>
    </source>
</evidence>
<dbReference type="GO" id="GO:0006950">
    <property type="term" value="P:response to stress"/>
    <property type="evidence" value="ECO:0007669"/>
    <property type="project" value="UniProtKB-ARBA"/>
</dbReference>
<dbReference type="InterPro" id="IPR011990">
    <property type="entry name" value="TPR-like_helical_dom_sf"/>
</dbReference>
<protein>
    <recommendedName>
        <fullName evidence="5">Thioredoxin domain-containing protein</fullName>
    </recommendedName>
</protein>
<dbReference type="SMART" id="SM00028">
    <property type="entry name" value="TPR"/>
    <property type="match status" value="6"/>
</dbReference>
<dbReference type="InterPro" id="IPR019734">
    <property type="entry name" value="TPR_rpt"/>
</dbReference>
<evidence type="ECO:0000256" key="4">
    <source>
        <dbReference type="SAM" id="MobiDB-lite"/>
    </source>
</evidence>
<proteinExistence type="predicted"/>
<dbReference type="SUPFAM" id="SSF48452">
    <property type="entry name" value="TPR-like"/>
    <property type="match status" value="1"/>
</dbReference>
<feature type="compositionally biased region" description="Basic and acidic residues" evidence="4">
    <location>
        <begin position="25"/>
        <end position="36"/>
    </location>
</feature>
<dbReference type="PROSITE" id="PS50005">
    <property type="entry name" value="TPR"/>
    <property type="match status" value="1"/>
</dbReference>
<dbReference type="EMBL" id="JBCNJP010000024">
    <property type="protein sequence ID" value="KAK9056934.1"/>
    <property type="molecule type" value="Genomic_DNA"/>
</dbReference>
<evidence type="ECO:0000313" key="7">
    <source>
        <dbReference type="Proteomes" id="UP001408789"/>
    </source>
</evidence>
<accession>A0AAP0CPC3</accession>
<feature type="compositionally biased region" description="Polar residues" evidence="4">
    <location>
        <begin position="119"/>
        <end position="135"/>
    </location>
</feature>
<gene>
    <name evidence="6" type="ORF">SSX86_024299</name>
</gene>
<keyword evidence="1" id="KW-0677">Repeat</keyword>
<dbReference type="Gene3D" id="3.40.30.10">
    <property type="entry name" value="Glutaredoxin"/>
    <property type="match status" value="1"/>
</dbReference>
<sequence>MSQLGFDTLSNRLKKSLTCDGGGDDANKPDFRELDLRPGCPGPGCSGPGSGSPISPLRTGPTISSSSSSSGSVSGRIGNGFQVGSGGRKSENPHSGELSVDSSPTSSVGGFKSGHTRSESGATVFSGGSSATSPPVNVLPAGNICPSGRVLKTGMMTNRSSKPDVLSFGTANYGHGSIMRGGSGGGSGSSSAVKSTGAGGRVETHVPAGLNSRKSSADPEDLKKLGNEEYKRGNFLEALSLYDRAIALSPTNAAYHCNRAAALMGLKRLTEAVKECDEAIKLDSGYVRAHHRLGSLLISLGQVENARRHLYFKEFQPDPNEVQKLQLVEKHLNKSTDSRRVRDWGNVLKETEAAISSGANACAQLFACKAEALLKLHQLDYADSVLSNVPKFEACSSSSSMSCSQVKFFGMQSEAYILFVRAQIDLSLGRFESALTSIEKSGQADPRNVEVAVLLQNIRSLCRSRARGNDLFKSERYTEACSAYGEGLKCDPSNPILYCNRAACWFKLGQFERSFDDCNQALLIHPNYTKALLRRAATCSKLERWAESVRDYEVLRRELPNDNDIAESLFHAQVALKKSRGEEVYNLKFGGEVELINDLDQFKAAVISTGASVVLFKTTSDPQCKQISQFLDTLCKRYPSISFLKVDIEESSKIASAENVRIVPTIKIYKKGNRMKEMVCPSREVLESSVRHYSF</sequence>
<dbReference type="CDD" id="cd02947">
    <property type="entry name" value="TRX_family"/>
    <property type="match status" value="1"/>
</dbReference>
<dbReference type="Pfam" id="PF13432">
    <property type="entry name" value="TPR_16"/>
    <property type="match status" value="1"/>
</dbReference>
<dbReference type="AlphaFoldDB" id="A0AAP0CPC3"/>
<name>A0AAP0CPC3_9ASTR</name>
<dbReference type="SUPFAM" id="SSF52833">
    <property type="entry name" value="Thioredoxin-like"/>
    <property type="match status" value="1"/>
</dbReference>
<feature type="region of interest" description="Disordered" evidence="4">
    <location>
        <begin position="179"/>
        <end position="221"/>
    </location>
</feature>
<feature type="compositionally biased region" description="Gly residues" evidence="4">
    <location>
        <begin position="179"/>
        <end position="188"/>
    </location>
</feature>
<feature type="domain" description="Thioredoxin" evidence="5">
    <location>
        <begin position="600"/>
        <end position="688"/>
    </location>
</feature>
<evidence type="ECO:0000313" key="6">
    <source>
        <dbReference type="EMBL" id="KAK9056934.1"/>
    </source>
</evidence>
<organism evidence="6 7">
    <name type="scientific">Deinandra increscens subsp. villosa</name>
    <dbReference type="NCBI Taxonomy" id="3103831"/>
    <lineage>
        <taxon>Eukaryota</taxon>
        <taxon>Viridiplantae</taxon>
        <taxon>Streptophyta</taxon>
        <taxon>Embryophyta</taxon>
        <taxon>Tracheophyta</taxon>
        <taxon>Spermatophyta</taxon>
        <taxon>Magnoliopsida</taxon>
        <taxon>eudicotyledons</taxon>
        <taxon>Gunneridae</taxon>
        <taxon>Pentapetalae</taxon>
        <taxon>asterids</taxon>
        <taxon>campanulids</taxon>
        <taxon>Asterales</taxon>
        <taxon>Asteraceae</taxon>
        <taxon>Asteroideae</taxon>
        <taxon>Heliantheae alliance</taxon>
        <taxon>Madieae</taxon>
        <taxon>Madiinae</taxon>
        <taxon>Deinandra</taxon>
    </lineage>
</organism>
<comment type="caution">
    <text evidence="6">The sequence shown here is derived from an EMBL/GenBank/DDBJ whole genome shotgun (WGS) entry which is preliminary data.</text>
</comment>
<feature type="compositionally biased region" description="Low complexity" evidence="4">
    <location>
        <begin position="64"/>
        <end position="75"/>
    </location>
</feature>
<dbReference type="InterPro" id="IPR036249">
    <property type="entry name" value="Thioredoxin-like_sf"/>
</dbReference>
<dbReference type="GO" id="GO:0005737">
    <property type="term" value="C:cytoplasm"/>
    <property type="evidence" value="ECO:0007669"/>
    <property type="project" value="TreeGrafter"/>
</dbReference>
<feature type="repeat" description="TPR" evidence="3">
    <location>
        <begin position="219"/>
        <end position="252"/>
    </location>
</feature>
<dbReference type="Proteomes" id="UP001408789">
    <property type="component" value="Unassembled WGS sequence"/>
</dbReference>
<dbReference type="InterPro" id="IPR013766">
    <property type="entry name" value="Thioredoxin_domain"/>
</dbReference>
<evidence type="ECO:0000256" key="3">
    <source>
        <dbReference type="PROSITE-ProRule" id="PRU00339"/>
    </source>
</evidence>
<feature type="compositionally biased region" description="Gly residues" evidence="4">
    <location>
        <begin position="77"/>
        <end position="87"/>
    </location>
</feature>
<dbReference type="InterPro" id="IPR044534">
    <property type="entry name" value="TTL1-4"/>
</dbReference>
<dbReference type="FunFam" id="3.40.30.10:FF:000211">
    <property type="entry name" value="TPR repeat-containing thioredoxin TTL4"/>
    <property type="match status" value="1"/>
</dbReference>
<keyword evidence="7" id="KW-1185">Reference proteome</keyword>
<reference evidence="6 7" key="1">
    <citation type="submission" date="2024-04" db="EMBL/GenBank/DDBJ databases">
        <title>The reference genome of an endangered Asteraceae, Deinandra increscens subsp. villosa, native to the Central Coast of California.</title>
        <authorList>
            <person name="Guilliams M."/>
            <person name="Hasenstab-Lehman K."/>
            <person name="Meyer R."/>
            <person name="Mcevoy S."/>
        </authorList>
    </citation>
    <scope>NUCLEOTIDE SEQUENCE [LARGE SCALE GENOMIC DNA]</scope>
    <source>
        <tissue evidence="6">Leaf</tissue>
    </source>
</reference>
<dbReference type="PANTHER" id="PTHR46050:SF30">
    <property type="entry name" value="TETRATRICOPEPTIDE-LIKE HELICAL DOMAIN, THIOREDOXIN-LIKE FOLD PROTEIN-RELATED"/>
    <property type="match status" value="1"/>
</dbReference>
<dbReference type="Gene3D" id="1.25.40.10">
    <property type="entry name" value="Tetratricopeptide repeat domain"/>
    <property type="match status" value="1"/>
</dbReference>
<evidence type="ECO:0000256" key="1">
    <source>
        <dbReference type="ARBA" id="ARBA00022737"/>
    </source>
</evidence>
<feature type="region of interest" description="Disordered" evidence="4">
    <location>
        <begin position="14"/>
        <end position="143"/>
    </location>
</feature>